<keyword evidence="15" id="KW-1185">Reference proteome</keyword>
<feature type="binding site" evidence="13">
    <location>
        <position position="106"/>
    </location>
    <ligand>
        <name>Zn(2+)</name>
        <dbReference type="ChEBI" id="CHEBI:29105"/>
    </ligand>
</feature>
<dbReference type="GO" id="GO:0016791">
    <property type="term" value="F:phosphatase activity"/>
    <property type="evidence" value="ECO:0007669"/>
    <property type="project" value="InterPro"/>
</dbReference>
<evidence type="ECO:0000256" key="11">
    <source>
        <dbReference type="PIRSR" id="PIRSR004682-2"/>
    </source>
</evidence>
<dbReference type="STRING" id="634436.SAMN05216361_0062"/>
<evidence type="ECO:0000256" key="5">
    <source>
        <dbReference type="ARBA" id="ARBA00022833"/>
    </source>
</evidence>
<keyword evidence="2 9" id="KW-0963">Cytoplasm</keyword>
<evidence type="ECO:0000256" key="13">
    <source>
        <dbReference type="PIRSR" id="PIRSR004682-4"/>
    </source>
</evidence>
<dbReference type="NCBIfam" id="TIGR01662">
    <property type="entry name" value="HAD-SF-IIIA"/>
    <property type="match status" value="1"/>
</dbReference>
<keyword evidence="3 13" id="KW-0479">Metal-binding</keyword>
<keyword evidence="4 9" id="KW-0378">Hydrolase</keyword>
<dbReference type="NCBIfam" id="TIGR01656">
    <property type="entry name" value="Histidinol-ppas"/>
    <property type="match status" value="1"/>
</dbReference>
<dbReference type="InterPro" id="IPR004446">
    <property type="entry name" value="Heptose_bisP_phosphatase"/>
</dbReference>
<feature type="binding site" evidence="13">
    <location>
        <position position="91"/>
    </location>
    <ligand>
        <name>Zn(2+)</name>
        <dbReference type="ChEBI" id="CHEBI:29105"/>
    </ligand>
</feature>
<dbReference type="InterPro" id="IPR006543">
    <property type="entry name" value="Histidinol-phos"/>
</dbReference>
<feature type="binding site" evidence="13">
    <location>
        <position position="12"/>
    </location>
    <ligand>
        <name>Mg(2+)</name>
        <dbReference type="ChEBI" id="CHEBI:18420"/>
    </ligand>
</feature>
<dbReference type="EMBL" id="FQWD01000011">
    <property type="protein sequence ID" value="SHH41006.1"/>
    <property type="molecule type" value="Genomic_DNA"/>
</dbReference>
<feature type="site" description="Contributes to substrate recognition" evidence="12">
    <location>
        <position position="109"/>
    </location>
</feature>
<comment type="cofactor">
    <cofactor evidence="13">
        <name>Mg(2+)</name>
        <dbReference type="ChEBI" id="CHEBI:18420"/>
    </cofactor>
</comment>
<feature type="active site" description="Nucleophile" evidence="10">
    <location>
        <position position="10"/>
    </location>
</feature>
<dbReference type="NCBIfam" id="NF006506">
    <property type="entry name" value="PRK08942.1"/>
    <property type="match status" value="1"/>
</dbReference>
<evidence type="ECO:0000256" key="8">
    <source>
        <dbReference type="ARBA" id="ARBA00061616"/>
    </source>
</evidence>
<dbReference type="NCBIfam" id="TIGR00213">
    <property type="entry name" value="GmhB_yaeD"/>
    <property type="match status" value="1"/>
</dbReference>
<dbReference type="GO" id="GO:0046872">
    <property type="term" value="F:metal ion binding"/>
    <property type="evidence" value="ECO:0007669"/>
    <property type="project" value="UniProtKB-KW"/>
</dbReference>
<keyword evidence="5 13" id="KW-0862">Zinc</keyword>
<feature type="binding site" evidence="13">
    <location>
        <position position="10"/>
    </location>
    <ligand>
        <name>Mg(2+)</name>
        <dbReference type="ChEBI" id="CHEBI:18420"/>
    </ligand>
</feature>
<feature type="binding site" evidence="13">
    <location>
        <position position="135"/>
    </location>
    <ligand>
        <name>Mg(2+)</name>
        <dbReference type="ChEBI" id="CHEBI:18420"/>
    </ligand>
</feature>
<dbReference type="GO" id="GO:0005737">
    <property type="term" value="C:cytoplasm"/>
    <property type="evidence" value="ECO:0007669"/>
    <property type="project" value="UniProtKB-SubCell"/>
</dbReference>
<dbReference type="PIRSF" id="PIRSF004682">
    <property type="entry name" value="GmhB"/>
    <property type="match status" value="1"/>
</dbReference>
<proteinExistence type="inferred from homology"/>
<dbReference type="SUPFAM" id="SSF56784">
    <property type="entry name" value="HAD-like"/>
    <property type="match status" value="1"/>
</dbReference>
<dbReference type="FunFam" id="3.40.50.1000:FF:000037">
    <property type="entry name" value="D,D-heptose 1,7-bisphosphate phosphatase"/>
    <property type="match status" value="1"/>
</dbReference>
<dbReference type="InterPro" id="IPR006549">
    <property type="entry name" value="HAD-SF_hydro_IIIA"/>
</dbReference>
<evidence type="ECO:0000256" key="12">
    <source>
        <dbReference type="PIRSR" id="PIRSR004682-3"/>
    </source>
</evidence>
<name>A0A1M5SR82_9ALTE</name>
<feature type="active site" description="Proton donor" evidence="10">
    <location>
        <position position="12"/>
    </location>
</feature>
<dbReference type="CDD" id="cd07503">
    <property type="entry name" value="HAD_HisB-N"/>
    <property type="match status" value="1"/>
</dbReference>
<dbReference type="PANTHER" id="PTHR42891">
    <property type="entry name" value="D-GLYCERO-BETA-D-MANNO-HEPTOSE-1,7-BISPHOSPHATE 7-PHOSPHATASE"/>
    <property type="match status" value="1"/>
</dbReference>
<dbReference type="AlphaFoldDB" id="A0A1M5SR82"/>
<evidence type="ECO:0000256" key="4">
    <source>
        <dbReference type="ARBA" id="ARBA00022801"/>
    </source>
</evidence>
<dbReference type="OrthoDB" id="9781367at2"/>
<feature type="binding site" evidence="13">
    <location>
        <position position="108"/>
    </location>
    <ligand>
        <name>Zn(2+)</name>
        <dbReference type="ChEBI" id="CHEBI:29105"/>
    </ligand>
</feature>
<feature type="binding site" evidence="13">
    <location>
        <position position="136"/>
    </location>
    <ligand>
        <name>Mg(2+)</name>
        <dbReference type="ChEBI" id="CHEBI:18420"/>
    </ligand>
</feature>
<feature type="binding site" evidence="11">
    <location>
        <begin position="18"/>
        <end position="21"/>
    </location>
    <ligand>
        <name>substrate</name>
    </ligand>
</feature>
<evidence type="ECO:0000256" key="7">
    <source>
        <dbReference type="ARBA" id="ARBA00031828"/>
    </source>
</evidence>
<dbReference type="InterPro" id="IPR023214">
    <property type="entry name" value="HAD_sf"/>
</dbReference>
<keyword evidence="13" id="KW-0460">Magnesium</keyword>
<sequence>MYLVKAFFLDRDGVINIDHGYLSKPEQFDFNPGVFDACKLIKDAGYAIIIVTNQSGIARGYFSEQAFLQLNNWMLAQFAQKGINIDKVYYCPHHAKNGQGHYLLDCDCRKPKPGMLLKAKEAFDIDMANSVIVGDKVSDMEAGKSAGVRTGYLISSDYHEVQQLEGVTVTDSLLSAVRHVIGK</sequence>
<dbReference type="InterPro" id="IPR036412">
    <property type="entry name" value="HAD-like_sf"/>
</dbReference>
<protein>
    <recommendedName>
        <fullName evidence="7 9">D,D-heptose 1,7-bisphosphate phosphatase</fullName>
        <ecNumber evidence="9">3.1.3.-</ecNumber>
    </recommendedName>
</protein>
<feature type="binding site" evidence="11">
    <location>
        <position position="136"/>
    </location>
    <ligand>
        <name>substrate</name>
    </ligand>
</feature>
<evidence type="ECO:0000313" key="15">
    <source>
        <dbReference type="Proteomes" id="UP000184520"/>
    </source>
</evidence>
<evidence type="ECO:0000256" key="2">
    <source>
        <dbReference type="ARBA" id="ARBA00022490"/>
    </source>
</evidence>
<feature type="binding site" evidence="13">
    <location>
        <position position="93"/>
    </location>
    <ligand>
        <name>Zn(2+)</name>
        <dbReference type="ChEBI" id="CHEBI:29105"/>
    </ligand>
</feature>
<evidence type="ECO:0000313" key="14">
    <source>
        <dbReference type="EMBL" id="SHH41006.1"/>
    </source>
</evidence>
<comment type="cofactor">
    <cofactor evidence="13">
        <name>Zn(2+)</name>
        <dbReference type="ChEBI" id="CHEBI:29105"/>
    </cofactor>
</comment>
<dbReference type="Pfam" id="PF13242">
    <property type="entry name" value="Hydrolase_like"/>
    <property type="match status" value="1"/>
</dbReference>
<gene>
    <name evidence="14" type="ORF">SAMN05216361_0062</name>
</gene>
<evidence type="ECO:0000256" key="10">
    <source>
        <dbReference type="PIRSR" id="PIRSR004682-1"/>
    </source>
</evidence>
<evidence type="ECO:0000256" key="1">
    <source>
        <dbReference type="ARBA" id="ARBA00004496"/>
    </source>
</evidence>
<reference evidence="15" key="1">
    <citation type="submission" date="2016-11" db="EMBL/GenBank/DDBJ databases">
        <authorList>
            <person name="Varghese N."/>
            <person name="Submissions S."/>
        </authorList>
    </citation>
    <scope>NUCLEOTIDE SEQUENCE [LARGE SCALE GENOMIC DNA]</scope>
    <source>
        <strain evidence="15">CGMCC 1.8995</strain>
    </source>
</reference>
<comment type="similarity">
    <text evidence="8 9">Belongs to the gmhB family.</text>
</comment>
<comment type="subcellular location">
    <subcellularLocation>
        <location evidence="1 9">Cytoplasm</location>
    </subcellularLocation>
</comment>
<evidence type="ECO:0000256" key="9">
    <source>
        <dbReference type="PIRNR" id="PIRNR004682"/>
    </source>
</evidence>
<organism evidence="14 15">
    <name type="scientific">Marisediminitalea aggregata</name>
    <dbReference type="NCBI Taxonomy" id="634436"/>
    <lineage>
        <taxon>Bacteria</taxon>
        <taxon>Pseudomonadati</taxon>
        <taxon>Pseudomonadota</taxon>
        <taxon>Gammaproteobacteria</taxon>
        <taxon>Alteromonadales</taxon>
        <taxon>Alteromonadaceae</taxon>
        <taxon>Marisediminitalea</taxon>
    </lineage>
</organism>
<keyword evidence="6 9" id="KW-0119">Carbohydrate metabolism</keyword>
<dbReference type="GO" id="GO:0005975">
    <property type="term" value="P:carbohydrate metabolic process"/>
    <property type="evidence" value="ECO:0007669"/>
    <property type="project" value="InterPro"/>
</dbReference>
<dbReference type="Proteomes" id="UP000184520">
    <property type="component" value="Unassembled WGS sequence"/>
</dbReference>
<dbReference type="Gene3D" id="3.40.50.1000">
    <property type="entry name" value="HAD superfamily/HAD-like"/>
    <property type="match status" value="1"/>
</dbReference>
<dbReference type="PANTHER" id="PTHR42891:SF1">
    <property type="entry name" value="D-GLYCERO-BETA-D-MANNO-HEPTOSE-1,7-BISPHOSPHATE 7-PHOSPHATASE"/>
    <property type="match status" value="1"/>
</dbReference>
<feature type="binding site" evidence="11">
    <location>
        <begin position="52"/>
        <end position="55"/>
    </location>
    <ligand>
        <name>substrate</name>
    </ligand>
</feature>
<evidence type="ECO:0000256" key="3">
    <source>
        <dbReference type="ARBA" id="ARBA00022723"/>
    </source>
</evidence>
<evidence type="ECO:0000256" key="6">
    <source>
        <dbReference type="ARBA" id="ARBA00023277"/>
    </source>
</evidence>
<feature type="binding site" evidence="11">
    <location>
        <begin position="10"/>
        <end position="12"/>
    </location>
    <ligand>
        <name>substrate</name>
    </ligand>
</feature>
<feature type="site" description="Contributes to substrate recognition" evidence="12">
    <location>
        <position position="110"/>
    </location>
</feature>
<feature type="site" description="Stabilizes the phosphoryl group" evidence="12">
    <location>
        <position position="52"/>
    </location>
</feature>
<feature type="binding site" evidence="11">
    <location>
        <begin position="109"/>
        <end position="110"/>
    </location>
    <ligand>
        <name>substrate</name>
    </ligand>
</feature>
<dbReference type="EC" id="3.1.3.-" evidence="9"/>
<accession>A0A1M5SR82</accession>